<dbReference type="PROSITE" id="PS01124">
    <property type="entry name" value="HTH_ARAC_FAMILY_2"/>
    <property type="match status" value="1"/>
</dbReference>
<dbReference type="AlphaFoldDB" id="A0A1H1PGA3"/>
<name>A0A1H1PGA3_9BRAD</name>
<dbReference type="InterPro" id="IPR014710">
    <property type="entry name" value="RmlC-like_jellyroll"/>
</dbReference>
<dbReference type="SUPFAM" id="SSF51182">
    <property type="entry name" value="RmlC-like cupins"/>
    <property type="match status" value="1"/>
</dbReference>
<keyword evidence="1" id="KW-0805">Transcription regulation</keyword>
<feature type="domain" description="HTH araC/xylS-type" evidence="4">
    <location>
        <begin position="107"/>
        <end position="195"/>
    </location>
</feature>
<sequence>MVVVSGSRSFHVNGSTVTVSAGQAAFIPAGMLHTPIATSDDETVCLNAYVPAADSGSSLHVFDIQRPRLSASEISLENILRTAAEIPLHRLPAPTVKSDKIKLGTTLAHNFRRIGEIAASFDRSREGFSRLVTRELGIAPHAFRILLRLNRARQLLRDGQPIAAVAADTGFSDQSHLTRLFRMTFGTTPGLYRHS</sequence>
<evidence type="ECO:0000256" key="3">
    <source>
        <dbReference type="ARBA" id="ARBA00023163"/>
    </source>
</evidence>
<dbReference type="InterPro" id="IPR018060">
    <property type="entry name" value="HTH_AraC"/>
</dbReference>
<dbReference type="Gene3D" id="2.60.120.10">
    <property type="entry name" value="Jelly Rolls"/>
    <property type="match status" value="1"/>
</dbReference>
<dbReference type="InterPro" id="IPR011051">
    <property type="entry name" value="RmlC_Cupin_sf"/>
</dbReference>
<dbReference type="EMBL" id="LT629750">
    <property type="protein sequence ID" value="SDS10328.1"/>
    <property type="molecule type" value="Genomic_DNA"/>
</dbReference>
<keyword evidence="3" id="KW-0804">Transcription</keyword>
<dbReference type="GO" id="GO:0003700">
    <property type="term" value="F:DNA-binding transcription factor activity"/>
    <property type="evidence" value="ECO:0007669"/>
    <property type="project" value="InterPro"/>
</dbReference>
<accession>A0A1H1PGA3</accession>
<dbReference type="PANTHER" id="PTHR46796">
    <property type="entry name" value="HTH-TYPE TRANSCRIPTIONAL ACTIVATOR RHAS-RELATED"/>
    <property type="match status" value="1"/>
</dbReference>
<dbReference type="InterPro" id="IPR018062">
    <property type="entry name" value="HTH_AraC-typ_CS"/>
</dbReference>
<evidence type="ECO:0000256" key="1">
    <source>
        <dbReference type="ARBA" id="ARBA00023015"/>
    </source>
</evidence>
<dbReference type="Pfam" id="PF12833">
    <property type="entry name" value="HTH_18"/>
    <property type="match status" value="1"/>
</dbReference>
<dbReference type="GO" id="GO:0043565">
    <property type="term" value="F:sequence-specific DNA binding"/>
    <property type="evidence" value="ECO:0007669"/>
    <property type="project" value="InterPro"/>
</dbReference>
<evidence type="ECO:0000259" key="4">
    <source>
        <dbReference type="PROSITE" id="PS01124"/>
    </source>
</evidence>
<dbReference type="Pfam" id="PF07883">
    <property type="entry name" value="Cupin_2"/>
    <property type="match status" value="1"/>
</dbReference>
<dbReference type="PROSITE" id="PS00041">
    <property type="entry name" value="HTH_ARAC_FAMILY_1"/>
    <property type="match status" value="1"/>
</dbReference>
<gene>
    <name evidence="5" type="ORF">SAMN05444158_1015</name>
</gene>
<keyword evidence="6" id="KW-1185">Reference proteome</keyword>
<dbReference type="SMART" id="SM00342">
    <property type="entry name" value="HTH_ARAC"/>
    <property type="match status" value="1"/>
</dbReference>
<reference evidence="6" key="1">
    <citation type="submission" date="2016-10" db="EMBL/GenBank/DDBJ databases">
        <authorList>
            <person name="Varghese N."/>
            <person name="Submissions S."/>
        </authorList>
    </citation>
    <scope>NUCLEOTIDE SEQUENCE [LARGE SCALE GENOMIC DNA]</scope>
    <source>
        <strain evidence="6">GAS369</strain>
    </source>
</reference>
<evidence type="ECO:0000256" key="2">
    <source>
        <dbReference type="ARBA" id="ARBA00023125"/>
    </source>
</evidence>
<dbReference type="Proteomes" id="UP000243904">
    <property type="component" value="Chromosome I"/>
</dbReference>
<dbReference type="InterPro" id="IPR013096">
    <property type="entry name" value="Cupin_2"/>
</dbReference>
<dbReference type="Gene3D" id="1.10.10.60">
    <property type="entry name" value="Homeodomain-like"/>
    <property type="match status" value="2"/>
</dbReference>
<organism evidence="5 6">
    <name type="scientific">Bradyrhizobium canariense</name>
    <dbReference type="NCBI Taxonomy" id="255045"/>
    <lineage>
        <taxon>Bacteria</taxon>
        <taxon>Pseudomonadati</taxon>
        <taxon>Pseudomonadota</taxon>
        <taxon>Alphaproteobacteria</taxon>
        <taxon>Hyphomicrobiales</taxon>
        <taxon>Nitrobacteraceae</taxon>
        <taxon>Bradyrhizobium</taxon>
    </lineage>
</organism>
<proteinExistence type="predicted"/>
<dbReference type="CDD" id="cd02208">
    <property type="entry name" value="cupin_RmlC-like"/>
    <property type="match status" value="1"/>
</dbReference>
<keyword evidence="2 5" id="KW-0238">DNA-binding</keyword>
<dbReference type="InterPro" id="IPR050204">
    <property type="entry name" value="AraC_XylS_family_regulators"/>
</dbReference>
<protein>
    <submittedName>
        <fullName evidence="5">AraC-type DNA-binding protein</fullName>
    </submittedName>
</protein>
<dbReference type="SUPFAM" id="SSF46689">
    <property type="entry name" value="Homeodomain-like"/>
    <property type="match status" value="1"/>
</dbReference>
<evidence type="ECO:0000313" key="5">
    <source>
        <dbReference type="EMBL" id="SDS10328.1"/>
    </source>
</evidence>
<dbReference type="InterPro" id="IPR009057">
    <property type="entry name" value="Homeodomain-like_sf"/>
</dbReference>
<evidence type="ECO:0000313" key="6">
    <source>
        <dbReference type="Proteomes" id="UP000243904"/>
    </source>
</evidence>